<comment type="subcellular location">
    <subcellularLocation>
        <location evidence="4 14">Cytoplasm</location>
    </subcellularLocation>
</comment>
<evidence type="ECO:0000256" key="7">
    <source>
        <dbReference type="ARBA" id="ARBA00019179"/>
    </source>
</evidence>
<evidence type="ECO:0000256" key="15">
    <source>
        <dbReference type="PROSITE-ProRule" id="PRU01319"/>
    </source>
</evidence>
<evidence type="ECO:0000256" key="10">
    <source>
        <dbReference type="ARBA" id="ARBA00022723"/>
    </source>
</evidence>
<dbReference type="CDD" id="cd07182">
    <property type="entry name" value="RNase_HII_bacteria_HII_like"/>
    <property type="match status" value="1"/>
</dbReference>
<evidence type="ECO:0000256" key="12">
    <source>
        <dbReference type="ARBA" id="ARBA00022801"/>
    </source>
</evidence>
<dbReference type="HAMAP" id="MF_00052_B">
    <property type="entry name" value="RNase_HII_B"/>
    <property type="match status" value="1"/>
</dbReference>
<comment type="similarity">
    <text evidence="5 14 16">Belongs to the RNase HII family.</text>
</comment>
<evidence type="ECO:0000256" key="11">
    <source>
        <dbReference type="ARBA" id="ARBA00022759"/>
    </source>
</evidence>
<keyword evidence="8 14" id="KW-0963">Cytoplasm</keyword>
<evidence type="ECO:0000256" key="3">
    <source>
        <dbReference type="ARBA" id="ARBA00004065"/>
    </source>
</evidence>
<dbReference type="AlphaFoldDB" id="A0A1T4N143"/>
<dbReference type="InterPro" id="IPR022898">
    <property type="entry name" value="RNase_HII"/>
</dbReference>
<dbReference type="GO" id="GO:0032299">
    <property type="term" value="C:ribonuclease H2 complex"/>
    <property type="evidence" value="ECO:0007669"/>
    <property type="project" value="TreeGrafter"/>
</dbReference>
<dbReference type="STRING" id="1365950.SAMN05428963_102371"/>
<dbReference type="PANTHER" id="PTHR10954:SF18">
    <property type="entry name" value="RIBONUCLEASE HII"/>
    <property type="match status" value="1"/>
</dbReference>
<dbReference type="Pfam" id="PF01351">
    <property type="entry name" value="RNase_HII"/>
    <property type="match status" value="1"/>
</dbReference>
<keyword evidence="9 14" id="KW-0540">Nuclease</keyword>
<comment type="cofactor">
    <cofactor evidence="14 15">
        <name>Mn(2+)</name>
        <dbReference type="ChEBI" id="CHEBI:29035"/>
    </cofactor>
    <cofactor evidence="14 15">
        <name>Mg(2+)</name>
        <dbReference type="ChEBI" id="CHEBI:18420"/>
    </cofactor>
    <text evidence="14 15">Manganese or magnesium. Binds 1 divalent metal ion per monomer in the absence of substrate. May bind a second metal ion after substrate binding.</text>
</comment>
<evidence type="ECO:0000256" key="13">
    <source>
        <dbReference type="ARBA" id="ARBA00023211"/>
    </source>
</evidence>
<evidence type="ECO:0000256" key="4">
    <source>
        <dbReference type="ARBA" id="ARBA00004496"/>
    </source>
</evidence>
<evidence type="ECO:0000256" key="9">
    <source>
        <dbReference type="ARBA" id="ARBA00022722"/>
    </source>
</evidence>
<evidence type="ECO:0000256" key="2">
    <source>
        <dbReference type="ARBA" id="ARBA00001946"/>
    </source>
</evidence>
<dbReference type="GO" id="GO:0006298">
    <property type="term" value="P:mismatch repair"/>
    <property type="evidence" value="ECO:0007669"/>
    <property type="project" value="TreeGrafter"/>
</dbReference>
<dbReference type="Gene3D" id="3.30.420.10">
    <property type="entry name" value="Ribonuclease H-like superfamily/Ribonuclease H"/>
    <property type="match status" value="1"/>
</dbReference>
<proteinExistence type="inferred from homology"/>
<accession>A0A1T4N143</accession>
<evidence type="ECO:0000256" key="6">
    <source>
        <dbReference type="ARBA" id="ARBA00012180"/>
    </source>
</evidence>
<dbReference type="PROSITE" id="PS51975">
    <property type="entry name" value="RNASE_H_2"/>
    <property type="match status" value="1"/>
</dbReference>
<dbReference type="GO" id="GO:0003723">
    <property type="term" value="F:RNA binding"/>
    <property type="evidence" value="ECO:0007669"/>
    <property type="project" value="UniProtKB-UniRule"/>
</dbReference>
<keyword evidence="10 14" id="KW-0479">Metal-binding</keyword>
<feature type="domain" description="RNase H type-2" evidence="18">
    <location>
        <begin position="78"/>
        <end position="267"/>
    </location>
</feature>
<dbReference type="GO" id="GO:0030145">
    <property type="term" value="F:manganese ion binding"/>
    <property type="evidence" value="ECO:0007669"/>
    <property type="project" value="UniProtKB-UniRule"/>
</dbReference>
<evidence type="ECO:0000313" key="19">
    <source>
        <dbReference type="EMBL" id="SJZ72851.1"/>
    </source>
</evidence>
<evidence type="ECO:0000256" key="17">
    <source>
        <dbReference type="SAM" id="MobiDB-lite"/>
    </source>
</evidence>
<comment type="catalytic activity">
    <reaction evidence="1 14 15 16">
        <text>Endonucleolytic cleavage to 5'-phosphomonoester.</text>
        <dbReference type="EC" id="3.1.26.4"/>
    </reaction>
</comment>
<dbReference type="EMBL" id="FUXL01000002">
    <property type="protein sequence ID" value="SJZ72851.1"/>
    <property type="molecule type" value="Genomic_DNA"/>
</dbReference>
<dbReference type="PANTHER" id="PTHR10954">
    <property type="entry name" value="RIBONUCLEASE H2 SUBUNIT A"/>
    <property type="match status" value="1"/>
</dbReference>
<name>A0A1T4N143_9HYPH</name>
<evidence type="ECO:0000259" key="18">
    <source>
        <dbReference type="PROSITE" id="PS51975"/>
    </source>
</evidence>
<gene>
    <name evidence="14" type="primary">rnhB</name>
    <name evidence="19" type="ORF">SAMN05428963_102371</name>
</gene>
<keyword evidence="20" id="KW-1185">Reference proteome</keyword>
<comment type="cofactor">
    <cofactor evidence="2">
        <name>Mg(2+)</name>
        <dbReference type="ChEBI" id="CHEBI:18420"/>
    </cofactor>
</comment>
<dbReference type="SUPFAM" id="SSF53098">
    <property type="entry name" value="Ribonuclease H-like"/>
    <property type="match status" value="1"/>
</dbReference>
<dbReference type="Proteomes" id="UP000190135">
    <property type="component" value="Unassembled WGS sequence"/>
</dbReference>
<dbReference type="NCBIfam" id="NF000595">
    <property type="entry name" value="PRK00015.1-3"/>
    <property type="match status" value="1"/>
</dbReference>
<dbReference type="InterPro" id="IPR036397">
    <property type="entry name" value="RNaseH_sf"/>
</dbReference>
<dbReference type="GO" id="GO:0043137">
    <property type="term" value="P:DNA replication, removal of RNA primer"/>
    <property type="evidence" value="ECO:0007669"/>
    <property type="project" value="TreeGrafter"/>
</dbReference>
<protein>
    <recommendedName>
        <fullName evidence="7 14">Ribonuclease HII</fullName>
        <shortName evidence="14">RNase HII</shortName>
        <ecNumber evidence="6 14">3.1.26.4</ecNumber>
    </recommendedName>
</protein>
<dbReference type="InterPro" id="IPR001352">
    <property type="entry name" value="RNase_HII/HIII"/>
</dbReference>
<keyword evidence="12 14" id="KW-0378">Hydrolase</keyword>
<dbReference type="EC" id="3.1.26.4" evidence="6 14"/>
<comment type="function">
    <text evidence="3 14 16">Endonuclease that specifically degrades the RNA of RNA-DNA hybrids.</text>
</comment>
<dbReference type="GO" id="GO:0004523">
    <property type="term" value="F:RNA-DNA hybrid ribonuclease activity"/>
    <property type="evidence" value="ECO:0007669"/>
    <property type="project" value="UniProtKB-UniRule"/>
</dbReference>
<feature type="region of interest" description="Disordered" evidence="17">
    <location>
        <begin position="29"/>
        <end position="65"/>
    </location>
</feature>
<dbReference type="InterPro" id="IPR024567">
    <property type="entry name" value="RNase_HII/HIII_dom"/>
</dbReference>
<feature type="binding site" evidence="14 15">
    <location>
        <position position="85"/>
    </location>
    <ligand>
        <name>a divalent metal cation</name>
        <dbReference type="ChEBI" id="CHEBI:60240"/>
    </ligand>
</feature>
<dbReference type="GO" id="GO:0005737">
    <property type="term" value="C:cytoplasm"/>
    <property type="evidence" value="ECO:0007669"/>
    <property type="project" value="UniProtKB-SubCell"/>
</dbReference>
<organism evidence="19 20">
    <name type="scientific">Consotaella salsifontis</name>
    <dbReference type="NCBI Taxonomy" id="1365950"/>
    <lineage>
        <taxon>Bacteria</taxon>
        <taxon>Pseudomonadati</taxon>
        <taxon>Pseudomonadota</taxon>
        <taxon>Alphaproteobacteria</taxon>
        <taxon>Hyphomicrobiales</taxon>
        <taxon>Aurantimonadaceae</taxon>
        <taxon>Consotaella</taxon>
    </lineage>
</organism>
<evidence type="ECO:0000256" key="1">
    <source>
        <dbReference type="ARBA" id="ARBA00000077"/>
    </source>
</evidence>
<feature type="binding site" evidence="14 15">
    <location>
        <position position="175"/>
    </location>
    <ligand>
        <name>a divalent metal cation</name>
        <dbReference type="ChEBI" id="CHEBI:60240"/>
    </ligand>
</feature>
<evidence type="ECO:0000256" key="8">
    <source>
        <dbReference type="ARBA" id="ARBA00022490"/>
    </source>
</evidence>
<reference evidence="19 20" key="1">
    <citation type="submission" date="2017-02" db="EMBL/GenBank/DDBJ databases">
        <authorList>
            <person name="Peterson S.W."/>
        </authorList>
    </citation>
    <scope>NUCLEOTIDE SEQUENCE [LARGE SCALE GENOMIC DNA]</scope>
    <source>
        <strain evidence="19 20">USBA 369</strain>
    </source>
</reference>
<evidence type="ECO:0000256" key="5">
    <source>
        <dbReference type="ARBA" id="ARBA00007383"/>
    </source>
</evidence>
<feature type="binding site" evidence="14 15">
    <location>
        <position position="84"/>
    </location>
    <ligand>
        <name>a divalent metal cation</name>
        <dbReference type="ChEBI" id="CHEBI:60240"/>
    </ligand>
</feature>
<evidence type="ECO:0000313" key="20">
    <source>
        <dbReference type="Proteomes" id="UP000190135"/>
    </source>
</evidence>
<keyword evidence="11 14" id="KW-0255">Endonuclease</keyword>
<sequence length="267" mass="28189">MGEFRRIMARSRSDSPSFLVTPEFDLAASMTDSGPATKKGQGRAPKSAAQKGTARRAALSSKGPDYSIEEERLGRGARLVAGVDEAGRGPLAGPVVAAAVVLDPKRVPTGINDSKKLTAEARTALFAEILAVAHVSFASASAVEIDRYNIRGATLLAMTRALNALPEVPCHVLVDGKDVPRPLASRGTAVVGGDARCLSIAAASIVAKAVRDSMMRRACAVYPGYGFSRHMGYGTAEHLEAIRDLGPCPLHRMTFRPLRIDLLDAAE</sequence>
<evidence type="ECO:0000256" key="14">
    <source>
        <dbReference type="HAMAP-Rule" id="MF_00052"/>
    </source>
</evidence>
<keyword evidence="13 14" id="KW-0464">Manganese</keyword>
<dbReference type="InterPro" id="IPR012337">
    <property type="entry name" value="RNaseH-like_sf"/>
</dbReference>
<evidence type="ECO:0000256" key="16">
    <source>
        <dbReference type="RuleBase" id="RU003515"/>
    </source>
</evidence>